<feature type="domain" description="HTH lysR-type" evidence="5">
    <location>
        <begin position="6"/>
        <end position="63"/>
    </location>
</feature>
<dbReference type="CDD" id="cd08417">
    <property type="entry name" value="PBP2_Nitroaromatics_like"/>
    <property type="match status" value="1"/>
</dbReference>
<evidence type="ECO:0000256" key="1">
    <source>
        <dbReference type="ARBA" id="ARBA00009437"/>
    </source>
</evidence>
<reference evidence="6 7" key="1">
    <citation type="submission" date="2019-01" db="EMBL/GenBank/DDBJ databases">
        <title>Nocardioides guangzhouensis sp. nov., an actinobacterium isolated from soil.</title>
        <authorList>
            <person name="Fu Y."/>
            <person name="Cai Y."/>
            <person name="Lin Z."/>
            <person name="Chen P."/>
        </authorList>
    </citation>
    <scope>NUCLEOTIDE SEQUENCE [LARGE SCALE GENOMIC DNA]</scope>
    <source>
        <strain evidence="6 7">130</strain>
    </source>
</reference>
<proteinExistence type="inferred from homology"/>
<evidence type="ECO:0000256" key="3">
    <source>
        <dbReference type="ARBA" id="ARBA00023125"/>
    </source>
</evidence>
<dbReference type="Pfam" id="PF00126">
    <property type="entry name" value="HTH_1"/>
    <property type="match status" value="1"/>
</dbReference>
<dbReference type="Pfam" id="PF03466">
    <property type="entry name" value="LysR_substrate"/>
    <property type="match status" value="1"/>
</dbReference>
<dbReference type="PANTHER" id="PTHR30118:SF15">
    <property type="entry name" value="TRANSCRIPTIONAL REGULATORY PROTEIN"/>
    <property type="match status" value="1"/>
</dbReference>
<protein>
    <submittedName>
        <fullName evidence="6">LysR family transcriptional regulator</fullName>
    </submittedName>
</protein>
<dbReference type="InterPro" id="IPR036390">
    <property type="entry name" value="WH_DNA-bd_sf"/>
</dbReference>
<dbReference type="InterPro" id="IPR005119">
    <property type="entry name" value="LysR_subst-bd"/>
</dbReference>
<dbReference type="SUPFAM" id="SSF46785">
    <property type="entry name" value="Winged helix' DNA-binding domain"/>
    <property type="match status" value="1"/>
</dbReference>
<dbReference type="InterPro" id="IPR050389">
    <property type="entry name" value="LysR-type_TF"/>
</dbReference>
<comment type="caution">
    <text evidence="6">The sequence shown here is derived from an EMBL/GenBank/DDBJ whole genome shotgun (WGS) entry which is preliminary data.</text>
</comment>
<dbReference type="PRINTS" id="PR00039">
    <property type="entry name" value="HTHLYSR"/>
</dbReference>
<evidence type="ECO:0000256" key="2">
    <source>
        <dbReference type="ARBA" id="ARBA00023015"/>
    </source>
</evidence>
<dbReference type="PROSITE" id="PS50931">
    <property type="entry name" value="HTH_LYSR"/>
    <property type="match status" value="1"/>
</dbReference>
<organism evidence="6 7">
    <name type="scientific">Nocardioides guangzhouensis</name>
    <dbReference type="NCBI Taxonomy" id="2497878"/>
    <lineage>
        <taxon>Bacteria</taxon>
        <taxon>Bacillati</taxon>
        <taxon>Actinomycetota</taxon>
        <taxon>Actinomycetes</taxon>
        <taxon>Propionibacteriales</taxon>
        <taxon>Nocardioidaceae</taxon>
        <taxon>Nocardioides</taxon>
    </lineage>
</organism>
<dbReference type="AlphaFoldDB" id="A0A4Q4ZA02"/>
<keyword evidence="2" id="KW-0805">Transcription regulation</keyword>
<dbReference type="InterPro" id="IPR037402">
    <property type="entry name" value="YidZ_PBP2"/>
</dbReference>
<dbReference type="InterPro" id="IPR000847">
    <property type="entry name" value="LysR_HTH_N"/>
</dbReference>
<accession>A0A4Q4ZA02</accession>
<dbReference type="Gene3D" id="1.10.10.10">
    <property type="entry name" value="Winged helix-like DNA-binding domain superfamily/Winged helix DNA-binding domain"/>
    <property type="match status" value="1"/>
</dbReference>
<comment type="similarity">
    <text evidence="1">Belongs to the LysR transcriptional regulatory family.</text>
</comment>
<dbReference type="Proteomes" id="UP000295198">
    <property type="component" value="Unassembled WGS sequence"/>
</dbReference>
<name>A0A4Q4ZA02_9ACTN</name>
<keyword evidence="3" id="KW-0238">DNA-binding</keyword>
<dbReference type="GO" id="GO:0003700">
    <property type="term" value="F:DNA-binding transcription factor activity"/>
    <property type="evidence" value="ECO:0007669"/>
    <property type="project" value="InterPro"/>
</dbReference>
<evidence type="ECO:0000259" key="5">
    <source>
        <dbReference type="PROSITE" id="PS50931"/>
    </source>
</evidence>
<dbReference type="OrthoDB" id="8717159at2"/>
<dbReference type="PANTHER" id="PTHR30118">
    <property type="entry name" value="HTH-TYPE TRANSCRIPTIONAL REGULATOR LEUO-RELATED"/>
    <property type="match status" value="1"/>
</dbReference>
<gene>
    <name evidence="6" type="ORF">EKO23_17235</name>
</gene>
<dbReference type="InterPro" id="IPR036388">
    <property type="entry name" value="WH-like_DNA-bd_sf"/>
</dbReference>
<dbReference type="EMBL" id="SDKM01000027">
    <property type="protein sequence ID" value="RYP84026.1"/>
    <property type="molecule type" value="Genomic_DNA"/>
</dbReference>
<evidence type="ECO:0000313" key="7">
    <source>
        <dbReference type="Proteomes" id="UP000295198"/>
    </source>
</evidence>
<evidence type="ECO:0000313" key="6">
    <source>
        <dbReference type="EMBL" id="RYP84026.1"/>
    </source>
</evidence>
<keyword evidence="7" id="KW-1185">Reference proteome</keyword>
<evidence type="ECO:0000256" key="4">
    <source>
        <dbReference type="ARBA" id="ARBA00023163"/>
    </source>
</evidence>
<dbReference type="SUPFAM" id="SSF53850">
    <property type="entry name" value="Periplasmic binding protein-like II"/>
    <property type="match status" value="1"/>
</dbReference>
<dbReference type="GO" id="GO:0003677">
    <property type="term" value="F:DNA binding"/>
    <property type="evidence" value="ECO:0007669"/>
    <property type="project" value="UniProtKB-KW"/>
</dbReference>
<keyword evidence="4" id="KW-0804">Transcription</keyword>
<sequence length="307" mass="33806">MSLGGTDLNLLLSLKVLLEEGNVTRAGRRLALSQPAMSAALARLRRKFDDELLIRSGREYELTPFAQELLPEVQHAVRLMSQALRVEEDFDPATSERTFRLTMSDYAIAVLHDPLVAVVSASAPGVRLRIDHLGPDVRSSDRVLLEYDALVGPLGFGFPGESRPLWRDRMVCLVDAGHPCLERGGLTLDDLGEFPHAVASFGPGILTPVDRIFGELAIDRRIEVTVPGFLPLPFVVEGTQLVAVLPARLARMHARPGSPVAQVEPPFDEVVLAEGYWYGRDRLADPAHQWLFARLDEVRELLAPATA</sequence>
<dbReference type="Gene3D" id="3.40.190.10">
    <property type="entry name" value="Periplasmic binding protein-like II"/>
    <property type="match status" value="2"/>
</dbReference>
<dbReference type="RefSeq" id="WP_134719365.1">
    <property type="nucleotide sequence ID" value="NZ_SDKM01000027.1"/>
</dbReference>